<feature type="domain" description="Oxidoreductase molybdopterin-binding" evidence="1">
    <location>
        <begin position="63"/>
        <end position="205"/>
    </location>
</feature>
<organism evidence="2 3">
    <name type="scientific">Parvibaculum sedimenti</name>
    <dbReference type="NCBI Taxonomy" id="2608632"/>
    <lineage>
        <taxon>Bacteria</taxon>
        <taxon>Pseudomonadati</taxon>
        <taxon>Pseudomonadota</taxon>
        <taxon>Alphaproteobacteria</taxon>
        <taxon>Hyphomicrobiales</taxon>
        <taxon>Parvibaculaceae</taxon>
        <taxon>Parvibaculum</taxon>
    </lineage>
</organism>
<evidence type="ECO:0000259" key="1">
    <source>
        <dbReference type="Pfam" id="PF00174"/>
    </source>
</evidence>
<dbReference type="SUPFAM" id="SSF56524">
    <property type="entry name" value="Oxidoreductase molybdopterin-binding domain"/>
    <property type="match status" value="1"/>
</dbReference>
<dbReference type="PANTHER" id="PTHR43032">
    <property type="entry name" value="PROTEIN-METHIONINE-SULFOXIDE REDUCTASE"/>
    <property type="match status" value="1"/>
</dbReference>
<dbReference type="AlphaFoldDB" id="A0A6N6VHC7"/>
<comment type="caution">
    <text evidence="2">The sequence shown here is derived from an EMBL/GenBank/DDBJ whole genome shotgun (WGS) entry which is preliminary data.</text>
</comment>
<protein>
    <submittedName>
        <fullName evidence="2">Molybdopterin-dependent oxidoreductase</fullName>
    </submittedName>
</protein>
<dbReference type="Pfam" id="PF00174">
    <property type="entry name" value="Oxidored_molyb"/>
    <property type="match status" value="1"/>
</dbReference>
<evidence type="ECO:0000313" key="2">
    <source>
        <dbReference type="EMBL" id="KAB7740161.1"/>
    </source>
</evidence>
<dbReference type="InterPro" id="IPR036374">
    <property type="entry name" value="OxRdtase_Mopterin-bd_sf"/>
</dbReference>
<keyword evidence="3" id="KW-1185">Reference proteome</keyword>
<dbReference type="Gene3D" id="3.90.420.10">
    <property type="entry name" value="Oxidoreductase, molybdopterin-binding domain"/>
    <property type="match status" value="1"/>
</dbReference>
<name>A0A6N6VHC7_9HYPH</name>
<dbReference type="Proteomes" id="UP000468901">
    <property type="component" value="Unassembled WGS sequence"/>
</dbReference>
<gene>
    <name evidence="2" type="ORF">F2P47_09130</name>
</gene>
<accession>A0A6N6VHC7</accession>
<evidence type="ECO:0000313" key="3">
    <source>
        <dbReference type="Proteomes" id="UP000468901"/>
    </source>
</evidence>
<dbReference type="EMBL" id="WESC01000007">
    <property type="protein sequence ID" value="KAB7740161.1"/>
    <property type="molecule type" value="Genomic_DNA"/>
</dbReference>
<dbReference type="CDD" id="cd02109">
    <property type="entry name" value="arch_bact_SO_family_Moco"/>
    <property type="match status" value="1"/>
</dbReference>
<sequence>MSDGEKPSLIGQIKDKLIHSKERTAAEGRHLTGKADLRRENRLPPGQHLVEKWPVLDLGIQPDIPLDTWALVIDGAVRNPVTLGFDEFMALPQVHYVSDIHCVTTWSRYDNNWDGVSSQTILDLVKPTDAARHVIFHSHDGYTTNIKLEVFAEPDVLLAHAWEGERLTREHGGPVRAIVPQWYFWKSAKWIERIEFSPVDKPGFWEERGYHNEADPWTEERYS</sequence>
<proteinExistence type="predicted"/>
<dbReference type="InterPro" id="IPR000572">
    <property type="entry name" value="OxRdtase_Mopterin-bd_dom"/>
</dbReference>
<dbReference type="PANTHER" id="PTHR43032:SF4">
    <property type="entry name" value="OXIDOREDUCTASE MOLYBDOPTERIN-BINDING DOMAIN-CONTAINING PROTEIN"/>
    <property type="match status" value="1"/>
</dbReference>
<dbReference type="RefSeq" id="WP_152216047.1">
    <property type="nucleotide sequence ID" value="NZ_JBAQYD010000362.1"/>
</dbReference>
<reference evidence="2 3" key="1">
    <citation type="submission" date="2019-09" db="EMBL/GenBank/DDBJ databases">
        <title>Parvibaculum sedimenti sp. nov., isolated from sediment.</title>
        <authorList>
            <person name="Wang Y."/>
        </authorList>
    </citation>
    <scope>NUCLEOTIDE SEQUENCE [LARGE SCALE GENOMIC DNA]</scope>
    <source>
        <strain evidence="2 3">HXT-9</strain>
    </source>
</reference>